<dbReference type="Proteomes" id="UP000199421">
    <property type="component" value="Unassembled WGS sequence"/>
</dbReference>
<gene>
    <name evidence="1" type="ORF">SAMN05661044_04757</name>
</gene>
<name>A0A1H7X129_OLID1</name>
<dbReference type="AlphaFoldDB" id="A0A1H7X129"/>
<dbReference type="RefSeq" id="WP_093329917.1">
    <property type="nucleotide sequence ID" value="NZ_FOAF01000009.1"/>
</dbReference>
<protein>
    <submittedName>
        <fullName evidence="1">Uncharacterized protein</fullName>
    </submittedName>
</protein>
<accession>A0A1H7X129</accession>
<dbReference type="PROSITE" id="PS51257">
    <property type="entry name" value="PROKAR_LIPOPROTEIN"/>
    <property type="match status" value="1"/>
</dbReference>
<dbReference type="EMBL" id="FOAF01000009">
    <property type="protein sequence ID" value="SEM27284.1"/>
    <property type="molecule type" value="Genomic_DNA"/>
</dbReference>
<sequence>MRKILSLALIGFVLASCGGSSKKGTEEKQPDPNLITCEGIGKVKLSYTHADLEKEFGADKLADETKDVDGKKLNITKVLQGTPEEVVVTWSEASAPFNKAAKLSVNNDMGPYQLEEGIRVGSTLKDLVKANNFLPVTFTNFYSNVDGFGYIEDFNGGDLTQKYPCLGGVLDIDRTDNLEVRLLDDFKKENPAKSNHKAMNFIYANVVELSISAK</sequence>
<evidence type="ECO:0000313" key="1">
    <source>
        <dbReference type="EMBL" id="SEM27284.1"/>
    </source>
</evidence>
<keyword evidence="2" id="KW-1185">Reference proteome</keyword>
<organism evidence="1 2">
    <name type="scientific">Olivibacter domesticus</name>
    <name type="common">Pseudosphingobacterium domesticum</name>
    <dbReference type="NCBI Taxonomy" id="407022"/>
    <lineage>
        <taxon>Bacteria</taxon>
        <taxon>Pseudomonadati</taxon>
        <taxon>Bacteroidota</taxon>
        <taxon>Sphingobacteriia</taxon>
        <taxon>Sphingobacteriales</taxon>
        <taxon>Sphingobacteriaceae</taxon>
        <taxon>Olivibacter</taxon>
    </lineage>
</organism>
<evidence type="ECO:0000313" key="2">
    <source>
        <dbReference type="Proteomes" id="UP000199421"/>
    </source>
</evidence>
<reference evidence="2" key="1">
    <citation type="submission" date="2016-10" db="EMBL/GenBank/DDBJ databases">
        <authorList>
            <person name="Varghese N."/>
            <person name="Submissions S."/>
        </authorList>
    </citation>
    <scope>NUCLEOTIDE SEQUENCE [LARGE SCALE GENOMIC DNA]</scope>
    <source>
        <strain evidence="2">DSM 18733</strain>
    </source>
</reference>
<dbReference type="OrthoDB" id="792997at2"/>
<proteinExistence type="predicted"/>